<gene>
    <name evidence="5" type="ORF">B0H16DRAFT_1728241</name>
</gene>
<dbReference type="PANTHER" id="PTHR23333:SF20">
    <property type="entry name" value="NSFL1 COFACTOR P47"/>
    <property type="match status" value="1"/>
</dbReference>
<keyword evidence="1" id="KW-0119">Carbohydrate metabolism</keyword>
<reference evidence="5" key="1">
    <citation type="submission" date="2023-03" db="EMBL/GenBank/DDBJ databases">
        <title>Massive genome expansion in bonnet fungi (Mycena s.s.) driven by repeated elements and novel gene families across ecological guilds.</title>
        <authorList>
            <consortium name="Lawrence Berkeley National Laboratory"/>
            <person name="Harder C.B."/>
            <person name="Miyauchi S."/>
            <person name="Viragh M."/>
            <person name="Kuo A."/>
            <person name="Thoen E."/>
            <person name="Andreopoulos B."/>
            <person name="Lu D."/>
            <person name="Skrede I."/>
            <person name="Drula E."/>
            <person name="Henrissat B."/>
            <person name="Morin E."/>
            <person name="Kohler A."/>
            <person name="Barry K."/>
            <person name="LaButti K."/>
            <person name="Morin E."/>
            <person name="Salamov A."/>
            <person name="Lipzen A."/>
            <person name="Mereny Z."/>
            <person name="Hegedus B."/>
            <person name="Baldrian P."/>
            <person name="Stursova M."/>
            <person name="Weitz H."/>
            <person name="Taylor A."/>
            <person name="Grigoriev I.V."/>
            <person name="Nagy L.G."/>
            <person name="Martin F."/>
            <person name="Kauserud H."/>
        </authorList>
    </citation>
    <scope>NUCLEOTIDE SEQUENCE</scope>
    <source>
        <strain evidence="5">CBHHK182m</strain>
    </source>
</reference>
<dbReference type="EMBL" id="JARKIB010000095">
    <property type="protein sequence ID" value="KAJ7742300.1"/>
    <property type="molecule type" value="Genomic_DNA"/>
</dbReference>
<evidence type="ECO:0000313" key="5">
    <source>
        <dbReference type="EMBL" id="KAJ7742300.1"/>
    </source>
</evidence>
<dbReference type="Gene3D" id="3.30.420.210">
    <property type="entry name" value="SEP domain"/>
    <property type="match status" value="1"/>
</dbReference>
<evidence type="ECO:0000256" key="1">
    <source>
        <dbReference type="ARBA" id="ARBA00023277"/>
    </source>
</evidence>
<evidence type="ECO:0000256" key="2">
    <source>
        <dbReference type="ARBA" id="ARBA00023326"/>
    </source>
</evidence>
<feature type="domain" description="SEP" evidence="4">
    <location>
        <begin position="94"/>
        <end position="159"/>
    </location>
</feature>
<dbReference type="SUPFAM" id="SSF102848">
    <property type="entry name" value="NSFL1 (p97 ATPase) cofactor p47, SEP domain"/>
    <property type="match status" value="1"/>
</dbReference>
<protein>
    <recommendedName>
        <fullName evidence="4">SEP domain-containing protein</fullName>
    </recommendedName>
</protein>
<organism evidence="5 6">
    <name type="scientific">Mycena metata</name>
    <dbReference type="NCBI Taxonomy" id="1033252"/>
    <lineage>
        <taxon>Eukaryota</taxon>
        <taxon>Fungi</taxon>
        <taxon>Dikarya</taxon>
        <taxon>Basidiomycota</taxon>
        <taxon>Agaricomycotina</taxon>
        <taxon>Agaricomycetes</taxon>
        <taxon>Agaricomycetidae</taxon>
        <taxon>Agaricales</taxon>
        <taxon>Marasmiineae</taxon>
        <taxon>Mycenaceae</taxon>
        <taxon>Mycena</taxon>
    </lineage>
</organism>
<dbReference type="Pfam" id="PF08059">
    <property type="entry name" value="SEP"/>
    <property type="match status" value="1"/>
</dbReference>
<feature type="region of interest" description="Disordered" evidence="3">
    <location>
        <begin position="1"/>
        <end position="92"/>
    </location>
</feature>
<evidence type="ECO:0000313" key="6">
    <source>
        <dbReference type="Proteomes" id="UP001215598"/>
    </source>
</evidence>
<accession>A0AAD7N237</accession>
<dbReference type="GO" id="GO:0061025">
    <property type="term" value="P:membrane fusion"/>
    <property type="evidence" value="ECO:0007669"/>
    <property type="project" value="TreeGrafter"/>
</dbReference>
<dbReference type="GO" id="GO:0043130">
    <property type="term" value="F:ubiquitin binding"/>
    <property type="evidence" value="ECO:0007669"/>
    <property type="project" value="TreeGrafter"/>
</dbReference>
<dbReference type="InterPro" id="IPR036241">
    <property type="entry name" value="NSFL1C_SEP_dom_sf"/>
</dbReference>
<dbReference type="GO" id="GO:0005634">
    <property type="term" value="C:nucleus"/>
    <property type="evidence" value="ECO:0007669"/>
    <property type="project" value="TreeGrafter"/>
</dbReference>
<dbReference type="InterPro" id="IPR013784">
    <property type="entry name" value="Carb-bd-like_fold"/>
</dbReference>
<dbReference type="InterPro" id="IPR012989">
    <property type="entry name" value="SEP_domain"/>
</dbReference>
<name>A0AAD7N237_9AGAR</name>
<dbReference type="GO" id="GO:0007030">
    <property type="term" value="P:Golgi organization"/>
    <property type="evidence" value="ECO:0007669"/>
    <property type="project" value="TreeGrafter"/>
</dbReference>
<keyword evidence="2" id="KW-0624">Polysaccharide degradation</keyword>
<feature type="compositionally biased region" description="Gly residues" evidence="3">
    <location>
        <begin position="65"/>
        <end position="75"/>
    </location>
</feature>
<evidence type="ECO:0000259" key="4">
    <source>
        <dbReference type="PROSITE" id="PS51399"/>
    </source>
</evidence>
<dbReference type="Proteomes" id="UP001215598">
    <property type="component" value="Unassembled WGS sequence"/>
</dbReference>
<dbReference type="GO" id="GO:0030246">
    <property type="term" value="F:carbohydrate binding"/>
    <property type="evidence" value="ECO:0007669"/>
    <property type="project" value="InterPro"/>
</dbReference>
<dbReference type="GO" id="GO:0000045">
    <property type="term" value="P:autophagosome assembly"/>
    <property type="evidence" value="ECO:0007669"/>
    <property type="project" value="TreeGrafter"/>
</dbReference>
<dbReference type="SUPFAM" id="SSF49452">
    <property type="entry name" value="Starch-binding domain-like"/>
    <property type="match status" value="1"/>
</dbReference>
<dbReference type="AlphaFoldDB" id="A0AAD7N237"/>
<dbReference type="PROSITE" id="PS51399">
    <property type="entry name" value="SEP"/>
    <property type="match status" value="1"/>
</dbReference>
<dbReference type="SMART" id="SM00553">
    <property type="entry name" value="SEP"/>
    <property type="match status" value="1"/>
</dbReference>
<dbReference type="GO" id="GO:0031468">
    <property type="term" value="P:nuclear membrane reassembly"/>
    <property type="evidence" value="ECO:0007669"/>
    <property type="project" value="TreeGrafter"/>
</dbReference>
<dbReference type="GO" id="GO:0005829">
    <property type="term" value="C:cytosol"/>
    <property type="evidence" value="ECO:0007669"/>
    <property type="project" value="TreeGrafter"/>
</dbReference>
<dbReference type="GO" id="GO:0043161">
    <property type="term" value="P:proteasome-mediated ubiquitin-dependent protein catabolic process"/>
    <property type="evidence" value="ECO:0007669"/>
    <property type="project" value="TreeGrafter"/>
</dbReference>
<proteinExistence type="predicted"/>
<dbReference type="GO" id="GO:0000272">
    <property type="term" value="P:polysaccharide catabolic process"/>
    <property type="evidence" value="ECO:0007669"/>
    <property type="project" value="UniProtKB-KW"/>
</dbReference>
<evidence type="ECO:0000256" key="3">
    <source>
        <dbReference type="SAM" id="MobiDB-lite"/>
    </source>
</evidence>
<comment type="caution">
    <text evidence="5">The sequence shown here is derived from an EMBL/GenBank/DDBJ whole genome shotgun (WGS) entry which is preliminary data.</text>
</comment>
<dbReference type="PANTHER" id="PTHR23333">
    <property type="entry name" value="UBX DOMAIN CONTAINING PROTEIN"/>
    <property type="match status" value="1"/>
</dbReference>
<keyword evidence="6" id="KW-1185">Reference proteome</keyword>
<sequence length="168" mass="18147">MSGSHSDDEDEQETWFAGGERSGISVQNPNHSRVPGGNLVRDLLQRAEEEGAAPDSVQGRTSMFSGGGHTLGGEGVQSAYVPGANEGLEDEGERVTRNLTFWREGFSVEDGPLMRYDDPQHADVLAAIHAGHSWSETATKTFGENIFLVGNISQWGNWDPTASVTKPF</sequence>